<evidence type="ECO:0000313" key="2">
    <source>
        <dbReference type="Proteomes" id="UP000033695"/>
    </source>
</evidence>
<sequence>MRTYQNKQELIQAIQTQYQKYIAEFANIPEAQKDLAVEGVDKTPSQNLAYQLGWLNLMLEWDRKEKQGLAVQTPTPDYKWNQLGGLYQSFYNKYGNTTLQTQVDELNALVDQFTSWIDSLSEAELFEVGQRKWATTKARWSLWRWIDINTVSPFTTFRTKIRKWKKLAL</sequence>
<dbReference type="Pfam" id="PF08020">
    <property type="entry name" value="DUF1706"/>
    <property type="match status" value="1"/>
</dbReference>
<organism evidence="1 2">
    <name type="scientific">Bombilactobacillus mellis</name>
    <dbReference type="NCBI Taxonomy" id="1218508"/>
    <lineage>
        <taxon>Bacteria</taxon>
        <taxon>Bacillati</taxon>
        <taxon>Bacillota</taxon>
        <taxon>Bacilli</taxon>
        <taxon>Lactobacillales</taxon>
        <taxon>Lactobacillaceae</taxon>
        <taxon>Bombilactobacillus</taxon>
    </lineage>
</organism>
<comment type="caution">
    <text evidence="1">The sequence shown here is derived from an EMBL/GenBank/DDBJ whole genome shotgun (WGS) entry which is preliminary data.</text>
</comment>
<protein>
    <recommendedName>
        <fullName evidence="3">Cytoplasmic protein</fullName>
    </recommendedName>
</protein>
<dbReference type="PATRIC" id="fig|1218508.4.peg.225"/>
<dbReference type="PANTHER" id="PTHR40658:SF3">
    <property type="entry name" value="CLBS_DFSB FAMILY FOUR-HELIX BUNDLE PROTEIN"/>
    <property type="match status" value="1"/>
</dbReference>
<name>A0A0F4KYS0_9LACO</name>
<reference evidence="1 2" key="1">
    <citation type="submission" date="2014-12" db="EMBL/GenBank/DDBJ databases">
        <title>Comparative genomics of the lactic acid bacteria isolated from the honey bee gut.</title>
        <authorList>
            <person name="Ellegaard K.M."/>
            <person name="Tamarit D."/>
            <person name="Javelind E."/>
            <person name="Olofsson T."/>
            <person name="Andersson S.G."/>
            <person name="Vasquez A."/>
        </authorList>
    </citation>
    <scope>NUCLEOTIDE SEQUENCE [LARGE SCALE GENOMIC DNA]</scope>
    <source>
        <strain evidence="1 2">Hon2</strain>
    </source>
</reference>
<dbReference type="RefSeq" id="WP_045922684.1">
    <property type="nucleotide sequence ID" value="NZ_JBHTHW010000004.1"/>
</dbReference>
<proteinExistence type="predicted"/>
<dbReference type="InterPro" id="IPR034660">
    <property type="entry name" value="DinB/YfiT-like"/>
</dbReference>
<dbReference type="AlphaFoldDB" id="A0A0F4KYS0"/>
<dbReference type="Gene3D" id="1.20.120.450">
    <property type="entry name" value="dinb family like domain"/>
    <property type="match status" value="1"/>
</dbReference>
<dbReference type="HOGENOM" id="CLU_124046_0_0_9"/>
<accession>A0A0F4KYS0</accession>
<dbReference type="InterPro" id="IPR012550">
    <property type="entry name" value="DUF1706"/>
</dbReference>
<gene>
    <name evidence="1" type="ORF">JG29_02180</name>
</gene>
<dbReference type="EMBL" id="JXBZ01000002">
    <property type="protein sequence ID" value="KJY51173.1"/>
    <property type="molecule type" value="Genomic_DNA"/>
</dbReference>
<dbReference type="PIRSF" id="PIRSF031551">
    <property type="entry name" value="DUF1706"/>
    <property type="match status" value="1"/>
</dbReference>
<keyword evidence="2" id="KW-1185">Reference proteome</keyword>
<dbReference type="PANTHER" id="PTHR40658">
    <property type="match status" value="1"/>
</dbReference>
<dbReference type="Proteomes" id="UP000033695">
    <property type="component" value="Unassembled WGS sequence"/>
</dbReference>
<dbReference type="OrthoDB" id="9786621at2"/>
<evidence type="ECO:0008006" key="3">
    <source>
        <dbReference type="Google" id="ProtNLM"/>
    </source>
</evidence>
<evidence type="ECO:0000313" key="1">
    <source>
        <dbReference type="EMBL" id="KJY51173.1"/>
    </source>
</evidence>